<reference evidence="2 3" key="1">
    <citation type="submission" date="2023-02" db="EMBL/GenBank/DDBJ databases">
        <authorList>
            <person name="Maleckis M."/>
        </authorList>
    </citation>
    <scope>NUCLEOTIDE SEQUENCE [LARGE SCALE GENOMIC DNA]</scope>
    <source>
        <strain evidence="2 3">P8-A2</strain>
        <plasmid evidence="2">unnamed2</plasmid>
    </source>
</reference>
<accession>A0ABU3V629</accession>
<comment type="caution">
    <text evidence="2">The sequence shown here is derived from an EMBL/GenBank/DDBJ whole genome shotgun (WGS) entry which is preliminary data.</text>
</comment>
<evidence type="ECO:0000313" key="2">
    <source>
        <dbReference type="EMBL" id="MDU9001617.1"/>
    </source>
</evidence>
<geneLocation type="plasmid" evidence="2">
    <name>unnamed2</name>
</geneLocation>
<protein>
    <submittedName>
        <fullName evidence="2">Uncharacterized protein</fullName>
    </submittedName>
</protein>
<keyword evidence="2" id="KW-0614">Plasmid</keyword>
<organism evidence="2 3">
    <name type="scientific">Streptomyces mirabilis</name>
    <dbReference type="NCBI Taxonomy" id="68239"/>
    <lineage>
        <taxon>Bacteria</taxon>
        <taxon>Bacillati</taxon>
        <taxon>Actinomycetota</taxon>
        <taxon>Actinomycetes</taxon>
        <taxon>Kitasatosporales</taxon>
        <taxon>Streptomycetaceae</taxon>
        <taxon>Streptomyces</taxon>
    </lineage>
</organism>
<gene>
    <name evidence="2" type="ORF">PU648_57340</name>
</gene>
<dbReference type="EMBL" id="JARAKF010000004">
    <property type="protein sequence ID" value="MDU9001617.1"/>
    <property type="molecule type" value="Genomic_DNA"/>
</dbReference>
<dbReference type="RefSeq" id="WP_316738544.1">
    <property type="nucleotide sequence ID" value="NZ_JARAKF010000004.1"/>
</dbReference>
<name>A0ABU3V629_9ACTN</name>
<proteinExistence type="predicted"/>
<keyword evidence="3" id="KW-1185">Reference proteome</keyword>
<sequence length="299" mass="33570">MNSGDPVQAERTSKATRAPSARSLKMAESAARLGRRRAQVRYTFVERFTHAEEPPPLARMLRGGRGGQVRLKLYLSYLWLQKDDTARELAIRHNAWATLLDLPDPEKAGARRIADAQAWLEEHRFIDVTRTGRLNLVTVLDETGRGEPWIAPGAAAKKEKESSDLGALLHRYIQIPQTFWTHGHIAVLSGAAVAMFLTLLCENGGLGEDRALWFSPREAESRFALSEDTRSKGLRELAHAGLVITKRRPVNETDFQAEALYMRNVHFLRLERLAEPAAVTPRRRVVRVPKQRGTSADTP</sequence>
<dbReference type="Proteomes" id="UP001257627">
    <property type="component" value="Unassembled WGS sequence"/>
</dbReference>
<evidence type="ECO:0000313" key="3">
    <source>
        <dbReference type="Proteomes" id="UP001257627"/>
    </source>
</evidence>
<feature type="region of interest" description="Disordered" evidence="1">
    <location>
        <begin position="1"/>
        <end position="25"/>
    </location>
</feature>
<evidence type="ECO:0000256" key="1">
    <source>
        <dbReference type="SAM" id="MobiDB-lite"/>
    </source>
</evidence>